<feature type="transmembrane region" description="Helical" evidence="2">
    <location>
        <begin position="28"/>
        <end position="53"/>
    </location>
</feature>
<feature type="transmembrane region" description="Helical" evidence="2">
    <location>
        <begin position="263"/>
        <end position="285"/>
    </location>
</feature>
<evidence type="ECO:0000313" key="4">
    <source>
        <dbReference type="Proteomes" id="UP000035050"/>
    </source>
</evidence>
<evidence type="ECO:0000256" key="2">
    <source>
        <dbReference type="SAM" id="Phobius"/>
    </source>
</evidence>
<evidence type="ECO:0000313" key="3">
    <source>
        <dbReference type="EMBL" id="AKK24651.1"/>
    </source>
</evidence>
<evidence type="ECO:0000256" key="1">
    <source>
        <dbReference type="SAM" id="Coils"/>
    </source>
</evidence>
<keyword evidence="2" id="KW-1133">Transmembrane helix</keyword>
<reference evidence="3" key="1">
    <citation type="submission" date="2016-06" db="EMBL/GenBank/DDBJ databases">
        <title>Pandoraea oxalativorans DSM 23570 Genome Sequencing.</title>
        <authorList>
            <person name="Ee R."/>
            <person name="Lim Y.-L."/>
            <person name="Yong D."/>
            <person name="Yin W.-F."/>
            <person name="Chan K.-G."/>
        </authorList>
    </citation>
    <scope>NUCLEOTIDE SEQUENCE</scope>
    <source>
        <strain evidence="3">DSM 23570</strain>
        <plasmid evidence="3">pPO70-1</plasmid>
    </source>
</reference>
<keyword evidence="1" id="KW-0175">Coiled coil</keyword>
<geneLocation type="plasmid" evidence="3 4">
    <name>pPO70-1</name>
</geneLocation>
<accession>A0A0G3IFG0</accession>
<keyword evidence="4" id="KW-1185">Reference proteome</keyword>
<dbReference type="Proteomes" id="UP000035050">
    <property type="component" value="Plasmid pPO70-1"/>
</dbReference>
<protein>
    <recommendedName>
        <fullName evidence="5">Transmembrane protein</fullName>
    </recommendedName>
</protein>
<keyword evidence="2" id="KW-0812">Transmembrane</keyword>
<dbReference type="KEGG" id="pox:MB84_27830"/>
<dbReference type="PATRIC" id="fig|573737.6.peg.5436"/>
<dbReference type="AlphaFoldDB" id="A0A0G3IFG0"/>
<feature type="transmembrane region" description="Helical" evidence="2">
    <location>
        <begin position="65"/>
        <end position="90"/>
    </location>
</feature>
<dbReference type="RefSeq" id="WP_052653934.1">
    <property type="nucleotide sequence ID" value="NZ_CP011518.2"/>
</dbReference>
<dbReference type="OrthoDB" id="7032238at2"/>
<sequence>MQDAQLVANTPLPAAHAESTDSAVSWGAVLAGAVIAAAVSAMLLTGGTGLGFASISPWRNAAPPATALAVGSIVWLLVSQLIAYGVGGFITGRLRTKWSDAAPDEVYFRDTAHGFLMWAVSVIIGLVLLGATTTSLLSGGTRAAASLAGSATAAVSQGAPLGNRAGLLDDFTDALLRPSDPAVTPPAGDERAQVSRIMARSLLNGQLTDTDRAYLVKLVAKRAGVDEAAAQQRLTQIQTQLREAAAQAEQKAKEAAEAARKALMLFSIWAFVALLSGAFVASFSATLGGRMRQR</sequence>
<feature type="transmembrane region" description="Helical" evidence="2">
    <location>
        <begin position="115"/>
        <end position="137"/>
    </location>
</feature>
<keyword evidence="3" id="KW-0614">Plasmid</keyword>
<name>A0A0G3IFG0_9BURK</name>
<organism evidence="3 4">
    <name type="scientific">Pandoraea oxalativorans</name>
    <dbReference type="NCBI Taxonomy" id="573737"/>
    <lineage>
        <taxon>Bacteria</taxon>
        <taxon>Pseudomonadati</taxon>
        <taxon>Pseudomonadota</taxon>
        <taxon>Betaproteobacteria</taxon>
        <taxon>Burkholderiales</taxon>
        <taxon>Burkholderiaceae</taxon>
        <taxon>Pandoraea</taxon>
    </lineage>
</organism>
<gene>
    <name evidence="3" type="ORF">MB84_27830</name>
</gene>
<keyword evidence="2" id="KW-0472">Membrane</keyword>
<evidence type="ECO:0008006" key="5">
    <source>
        <dbReference type="Google" id="ProtNLM"/>
    </source>
</evidence>
<dbReference type="EMBL" id="CP011518">
    <property type="protein sequence ID" value="AKK24651.1"/>
    <property type="molecule type" value="Genomic_DNA"/>
</dbReference>
<feature type="coiled-coil region" evidence="1">
    <location>
        <begin position="227"/>
        <end position="265"/>
    </location>
</feature>
<proteinExistence type="predicted"/>